<evidence type="ECO:0000259" key="1">
    <source>
        <dbReference type="Pfam" id="PF20257"/>
    </source>
</evidence>
<feature type="domain" description="S-adenosyl-l-methionine hydroxide adenosyltransferase C-terminal" evidence="1">
    <location>
        <begin position="24"/>
        <end position="109"/>
    </location>
</feature>
<dbReference type="Pfam" id="PF13350">
    <property type="entry name" value="Y_phosphatase3"/>
    <property type="match status" value="1"/>
</dbReference>
<dbReference type="PANTHER" id="PTHR35092">
    <property type="entry name" value="CHLORINASE MJ1651"/>
    <property type="match status" value="1"/>
</dbReference>
<organism evidence="2 3">
    <name type="scientific">Mesotoga prima</name>
    <dbReference type="NCBI Taxonomy" id="1184387"/>
    <lineage>
        <taxon>Bacteria</taxon>
        <taxon>Thermotogati</taxon>
        <taxon>Thermotogota</taxon>
        <taxon>Thermotogae</taxon>
        <taxon>Kosmotogales</taxon>
        <taxon>Kosmotogaceae</taxon>
        <taxon>Mesotoga</taxon>
    </lineage>
</organism>
<dbReference type="InterPro" id="IPR002747">
    <property type="entry name" value="SAM_OH_AdoTrfase"/>
</dbReference>
<dbReference type="InterPro" id="IPR029021">
    <property type="entry name" value="Prot-tyrosine_phosphatase-like"/>
</dbReference>
<proteinExistence type="predicted"/>
<name>A0A101HMD3_9BACT</name>
<evidence type="ECO:0000313" key="3">
    <source>
        <dbReference type="Proteomes" id="UP000054092"/>
    </source>
</evidence>
<dbReference type="PANTHER" id="PTHR35092:SF1">
    <property type="entry name" value="CHLORINASE MJ1651"/>
    <property type="match status" value="1"/>
</dbReference>
<dbReference type="AlphaFoldDB" id="A0A101HMD3"/>
<sequence>MLKKGLLLGVFVVLSALMLAGIVGAVAEIDKYGNVHTNIPMEAVVYAAIEAGDLVYVTMGTTTIMVPFVTTYGDVDRGQPLARYSGDHVLLAINYGNFAQTYGLAVGDLLNMGLIEKGAYRDELEIRHLVRTDVRDDYASDEIFANFREVTMGEIAPGKLYRCSHPSISDPRSPYASALIEQAGIRTVINLSDSDEELASNWEYSEYYKAIGEAGNLINLNMGVDPLAEDFAKKLGEGLRFMISHEPPYLIHCVEGKDRAGIASALLGAIMNAKTNEIYADYVKSYENYYNVKQGTAAYDAVKKIIADLFVLMNNGNPVDDVNVKSVALDYLTKRAGLTYTEIAAIQDILR</sequence>
<comment type="caution">
    <text evidence="2">The sequence shown here is derived from an EMBL/GenBank/DDBJ whole genome shotgun (WGS) entry which is preliminary data.</text>
</comment>
<dbReference type="InterPro" id="IPR023227">
    <property type="entry name" value="SAM_OH_AdoTrfase_C_sf"/>
</dbReference>
<dbReference type="Pfam" id="PF20257">
    <property type="entry name" value="SAM_HAT_C"/>
    <property type="match status" value="1"/>
</dbReference>
<dbReference type="InterPro" id="IPR046470">
    <property type="entry name" value="SAM_HAT_C"/>
</dbReference>
<dbReference type="Proteomes" id="UP000054092">
    <property type="component" value="Unassembled WGS sequence"/>
</dbReference>
<dbReference type="Gene3D" id="3.90.190.10">
    <property type="entry name" value="Protein tyrosine phosphatase superfamily"/>
    <property type="match status" value="1"/>
</dbReference>
<dbReference type="SUPFAM" id="SSF101852">
    <property type="entry name" value="Bacterial fluorinating enzyme, C-terminal domain"/>
    <property type="match status" value="1"/>
</dbReference>
<reference evidence="3" key="1">
    <citation type="journal article" date="2015" name="MBio">
        <title>Genome-Resolved Metagenomic Analysis Reveals Roles for Candidate Phyla and Other Microbial Community Members in Biogeochemical Transformations in Oil Reservoirs.</title>
        <authorList>
            <person name="Hu P."/>
            <person name="Tom L."/>
            <person name="Singh A."/>
            <person name="Thomas B.C."/>
            <person name="Baker B.J."/>
            <person name="Piceno Y.M."/>
            <person name="Andersen G.L."/>
            <person name="Banfield J.F."/>
        </authorList>
    </citation>
    <scope>NUCLEOTIDE SEQUENCE [LARGE SCALE GENOMIC DNA]</scope>
</reference>
<accession>A0A101HMD3</accession>
<dbReference type="GO" id="GO:0004721">
    <property type="term" value="F:phosphoprotein phosphatase activity"/>
    <property type="evidence" value="ECO:0007669"/>
    <property type="project" value="InterPro"/>
</dbReference>
<evidence type="ECO:0000313" key="2">
    <source>
        <dbReference type="EMBL" id="KUK79501.1"/>
    </source>
</evidence>
<dbReference type="Gene3D" id="2.40.30.90">
    <property type="entry name" value="Bacterial fluorinating enzyme like"/>
    <property type="match status" value="1"/>
</dbReference>
<dbReference type="PATRIC" id="fig|1184387.3.peg.1824"/>
<dbReference type="EMBL" id="LGGP01000258">
    <property type="protein sequence ID" value="KUK79501.1"/>
    <property type="molecule type" value="Genomic_DNA"/>
</dbReference>
<gene>
    <name evidence="2" type="ORF">XD94_1362</name>
</gene>
<dbReference type="SUPFAM" id="SSF52799">
    <property type="entry name" value="(Phosphotyrosine protein) phosphatases II"/>
    <property type="match status" value="1"/>
</dbReference>
<protein>
    <recommendedName>
        <fullName evidence="1">S-adenosyl-l-methionine hydroxide adenosyltransferase C-terminal domain-containing protein</fullName>
    </recommendedName>
</protein>
<dbReference type="InterPro" id="IPR026893">
    <property type="entry name" value="Tyr/Ser_Pase_IphP-type"/>
</dbReference>